<proteinExistence type="predicted"/>
<gene>
    <name evidence="1" type="ORF">M2280_003419</name>
</gene>
<comment type="caution">
    <text evidence="1">The sequence shown here is derived from an EMBL/GenBank/DDBJ whole genome shotgun (WGS) entry which is preliminary data.</text>
</comment>
<protein>
    <submittedName>
        <fullName evidence="1">Uncharacterized protein</fullName>
    </submittedName>
</protein>
<evidence type="ECO:0000313" key="2">
    <source>
        <dbReference type="Proteomes" id="UP001160334"/>
    </source>
</evidence>
<evidence type="ECO:0000313" key="1">
    <source>
        <dbReference type="EMBL" id="MDH6282191.1"/>
    </source>
</evidence>
<keyword evidence="2" id="KW-1185">Reference proteome</keyword>
<sequence>MRRGGWADDPAALFELGTNGIVRTQALLDAGVARGTISGRCRRGGPWQRVLPGVVALQNAPLSTLQRNTAALIYGGDSAVLSGHAALGIHGYDHSAGKGDVLLLVPSTKHRKDFSFVTVERTWRMPAHIRKGTLRIAPIARSLLDAARRTSLPDACRALLVGAVQRGDVEVAHLADELDNGSCRGSALPRRVVRELSDDAHSIAEIDAQKLYATTGLPAMAHNRDVVGADGSWIARPDGWIDDVAVAWEIDSLKHHFTAQDHEATLLRRARMQRHGIIVVAHLPKQIRQDPRTVIADLVAAYEQGLERERPNVTCVQSN</sequence>
<dbReference type="RefSeq" id="WP_280761505.1">
    <property type="nucleotide sequence ID" value="NZ_JARXVC010000009.1"/>
</dbReference>
<organism evidence="1 2">
    <name type="scientific">Prescottella agglutinans</name>
    <dbReference type="NCBI Taxonomy" id="1644129"/>
    <lineage>
        <taxon>Bacteria</taxon>
        <taxon>Bacillati</taxon>
        <taxon>Actinomycetota</taxon>
        <taxon>Actinomycetes</taxon>
        <taxon>Mycobacteriales</taxon>
        <taxon>Nocardiaceae</taxon>
        <taxon>Prescottella</taxon>
    </lineage>
</organism>
<reference evidence="1 2" key="1">
    <citation type="submission" date="2023-04" db="EMBL/GenBank/DDBJ databases">
        <title>Forest soil microbial communities from Buena Vista Peninsula, Colon Province, Panama.</title>
        <authorList>
            <person name="Bouskill N."/>
        </authorList>
    </citation>
    <scope>NUCLEOTIDE SEQUENCE [LARGE SCALE GENOMIC DNA]</scope>
    <source>
        <strain evidence="1 2">CFH S0262</strain>
    </source>
</reference>
<dbReference type="EMBL" id="JARXVC010000009">
    <property type="protein sequence ID" value="MDH6282191.1"/>
    <property type="molecule type" value="Genomic_DNA"/>
</dbReference>
<name>A0ABT6MD04_9NOCA</name>
<dbReference type="Proteomes" id="UP001160334">
    <property type="component" value="Unassembled WGS sequence"/>
</dbReference>
<accession>A0ABT6MD04</accession>